<dbReference type="Proteomes" id="UP000515156">
    <property type="component" value="Chromosome 5"/>
</dbReference>
<dbReference type="Pfam" id="PF04819">
    <property type="entry name" value="DUF716"/>
    <property type="match status" value="1"/>
</dbReference>
<keyword evidence="7" id="KW-1185">Reference proteome</keyword>
<dbReference type="KEGG" id="muo:115470687"/>
<keyword evidence="4 6" id="KW-1133">Transmembrane helix</keyword>
<sequence length="299" mass="34408">MCLISQFPETSAYSSFGYIYILEIMANFIGHALPGSFFLLFGLWWSVKFPLKHACRKNKKVFYLGSKAGFQRAEIIEGIVKAVFALIGILGEQFVPSGPHLKLYNYKAQEWDHLMNWQHSTMYLFYGLSGVVDILTHATNVVPVAFDRLMMSLAEFVEGYLFYFHVHGRAMLDVHIHILLLTAIFGTALCFFLEVFCRGNIVLELLRTSLFILQGSWFWQIGFVLFPPSGGPEWDQNDHNNMMFITMCYCWHYAFALLLLAVNYTVVTWVVRIKMKGAKPMEMELLKTSGQEQESEDEI</sequence>
<dbReference type="PANTHER" id="PTHR16007">
    <property type="entry name" value="EPIDIDYMAL MEMBRANE PROTEIN E9-RELATED"/>
    <property type="match status" value="1"/>
</dbReference>
<gene>
    <name evidence="8" type="primary">TMEM45A</name>
</gene>
<feature type="transmembrane region" description="Helical" evidence="6">
    <location>
        <begin position="18"/>
        <end position="47"/>
    </location>
</feature>
<evidence type="ECO:0000256" key="6">
    <source>
        <dbReference type="SAM" id="Phobius"/>
    </source>
</evidence>
<evidence type="ECO:0000256" key="4">
    <source>
        <dbReference type="ARBA" id="ARBA00022989"/>
    </source>
</evidence>
<evidence type="ECO:0000256" key="2">
    <source>
        <dbReference type="ARBA" id="ARBA00006948"/>
    </source>
</evidence>
<accession>A0A6P7YA24</accession>
<dbReference type="AlphaFoldDB" id="A0A6P7YA24"/>
<dbReference type="FunCoup" id="A0A6P7YA24">
    <property type="interactions" value="88"/>
</dbReference>
<dbReference type="OrthoDB" id="551896at2759"/>
<keyword evidence="3 6" id="KW-0812">Transmembrane</keyword>
<feature type="transmembrane region" description="Helical" evidence="6">
    <location>
        <begin position="205"/>
        <end position="226"/>
    </location>
</feature>
<evidence type="ECO:0000313" key="8">
    <source>
        <dbReference type="RefSeq" id="XP_030059940.1"/>
    </source>
</evidence>
<evidence type="ECO:0000256" key="3">
    <source>
        <dbReference type="ARBA" id="ARBA00022692"/>
    </source>
</evidence>
<dbReference type="RefSeq" id="XP_030059940.1">
    <property type="nucleotide sequence ID" value="XM_030204080.1"/>
</dbReference>
<name>A0A6P7YA24_9AMPH</name>
<evidence type="ECO:0000313" key="7">
    <source>
        <dbReference type="Proteomes" id="UP000515156"/>
    </source>
</evidence>
<dbReference type="PANTHER" id="PTHR16007:SF21">
    <property type="entry name" value="TRANSMEMBRANE PROTEIN 45A"/>
    <property type="match status" value="1"/>
</dbReference>
<dbReference type="InterPro" id="IPR006904">
    <property type="entry name" value="DUF716"/>
</dbReference>
<comment type="subcellular location">
    <subcellularLocation>
        <location evidence="1">Membrane</location>
        <topology evidence="1">Multi-pass membrane protein</topology>
    </subcellularLocation>
</comment>
<dbReference type="CTD" id="55076"/>
<dbReference type="GO" id="GO:0016020">
    <property type="term" value="C:membrane"/>
    <property type="evidence" value="ECO:0007669"/>
    <property type="project" value="UniProtKB-SubCell"/>
</dbReference>
<dbReference type="InParanoid" id="A0A6P7YA24"/>
<evidence type="ECO:0000256" key="1">
    <source>
        <dbReference type="ARBA" id="ARBA00004141"/>
    </source>
</evidence>
<keyword evidence="5 6" id="KW-0472">Membrane</keyword>
<feature type="transmembrane region" description="Helical" evidence="6">
    <location>
        <begin position="174"/>
        <end position="193"/>
    </location>
</feature>
<reference evidence="8" key="1">
    <citation type="submission" date="2025-08" db="UniProtKB">
        <authorList>
            <consortium name="RefSeq"/>
        </authorList>
    </citation>
    <scope>IDENTIFICATION</scope>
</reference>
<protein>
    <submittedName>
        <fullName evidence="8">Transmembrane protein 45A isoform X1</fullName>
    </submittedName>
</protein>
<feature type="transmembrane region" description="Helical" evidence="6">
    <location>
        <begin position="251"/>
        <end position="271"/>
    </location>
</feature>
<evidence type="ECO:0000256" key="5">
    <source>
        <dbReference type="ARBA" id="ARBA00023136"/>
    </source>
</evidence>
<feature type="transmembrane region" description="Helical" evidence="6">
    <location>
        <begin position="123"/>
        <end position="146"/>
    </location>
</feature>
<organism evidence="7 8">
    <name type="scientific">Microcaecilia unicolor</name>
    <dbReference type="NCBI Taxonomy" id="1415580"/>
    <lineage>
        <taxon>Eukaryota</taxon>
        <taxon>Metazoa</taxon>
        <taxon>Chordata</taxon>
        <taxon>Craniata</taxon>
        <taxon>Vertebrata</taxon>
        <taxon>Euteleostomi</taxon>
        <taxon>Amphibia</taxon>
        <taxon>Gymnophiona</taxon>
        <taxon>Siphonopidae</taxon>
        <taxon>Microcaecilia</taxon>
    </lineage>
</organism>
<dbReference type="GeneID" id="115470687"/>
<dbReference type="InterPro" id="IPR042127">
    <property type="entry name" value="TMEM45"/>
</dbReference>
<proteinExistence type="inferred from homology"/>
<comment type="similarity">
    <text evidence="2">Belongs to the TMEM45 family.</text>
</comment>